<evidence type="ECO:0000313" key="8">
    <source>
        <dbReference type="Proteomes" id="UP000694680"/>
    </source>
</evidence>
<dbReference type="GO" id="GO:0006952">
    <property type="term" value="P:defense response"/>
    <property type="evidence" value="ECO:0007669"/>
    <property type="project" value="InterPro"/>
</dbReference>
<dbReference type="RefSeq" id="XP_028304956.1">
    <property type="nucleotide sequence ID" value="XM_028449155.1"/>
</dbReference>
<comment type="similarity">
    <text evidence="2">Belongs to the intercrine alpha (chemokine CxC) family.</text>
</comment>
<keyword evidence="3" id="KW-0202">Cytokine</keyword>
<dbReference type="GO" id="GO:0005615">
    <property type="term" value="C:extracellular space"/>
    <property type="evidence" value="ECO:0007669"/>
    <property type="project" value="UniProtKB-KW"/>
</dbReference>
<dbReference type="PRINTS" id="PR00437">
    <property type="entry name" value="SMALLCYTKCXC"/>
</dbReference>
<evidence type="ECO:0000313" key="7">
    <source>
        <dbReference type="Ensembl" id="ENSGWIP00000056038.1"/>
    </source>
</evidence>
<reference evidence="7" key="3">
    <citation type="submission" date="2025-09" db="UniProtKB">
        <authorList>
            <consortium name="Ensembl"/>
        </authorList>
    </citation>
    <scope>IDENTIFICATION</scope>
</reference>
<evidence type="ECO:0000256" key="1">
    <source>
        <dbReference type="ARBA" id="ARBA00004613"/>
    </source>
</evidence>
<dbReference type="OrthoDB" id="9937393at2759"/>
<accession>A0A8C5I6P0</accession>
<evidence type="ECO:0000256" key="5">
    <source>
        <dbReference type="SAM" id="SignalP"/>
    </source>
</evidence>
<feature type="domain" description="Chemokine interleukin-8-like" evidence="6">
    <location>
        <begin position="26"/>
        <end position="87"/>
    </location>
</feature>
<feature type="chain" id="PRO_5036451601" evidence="5">
    <location>
        <begin position="22"/>
        <end position="102"/>
    </location>
</feature>
<name>A0A8C5I6P0_GOUWI</name>
<dbReference type="InterPro" id="IPR039809">
    <property type="entry name" value="Chemokine_b/g/d"/>
</dbReference>
<dbReference type="GeneID" id="114464690"/>
<dbReference type="InterPro" id="IPR001089">
    <property type="entry name" value="Chemokine_CXC"/>
</dbReference>
<comment type="subcellular location">
    <subcellularLocation>
        <location evidence="1">Secreted</location>
    </subcellularLocation>
</comment>
<keyword evidence="4" id="KW-0964">Secreted</keyword>
<dbReference type="AlphaFoldDB" id="A0A8C5I6P0"/>
<dbReference type="GO" id="GO:0006955">
    <property type="term" value="P:immune response"/>
    <property type="evidence" value="ECO:0007669"/>
    <property type="project" value="InterPro"/>
</dbReference>
<protein>
    <submittedName>
        <fullName evidence="7">Interleukin-8-like</fullName>
    </submittedName>
</protein>
<dbReference type="SMART" id="SM00199">
    <property type="entry name" value="SCY"/>
    <property type="match status" value="1"/>
</dbReference>
<feature type="signal peptide" evidence="5">
    <location>
        <begin position="1"/>
        <end position="21"/>
    </location>
</feature>
<organism evidence="7 8">
    <name type="scientific">Gouania willdenowi</name>
    <name type="common">Blunt-snouted clingfish</name>
    <name type="synonym">Lepadogaster willdenowi</name>
    <dbReference type="NCBI Taxonomy" id="441366"/>
    <lineage>
        <taxon>Eukaryota</taxon>
        <taxon>Metazoa</taxon>
        <taxon>Chordata</taxon>
        <taxon>Craniata</taxon>
        <taxon>Vertebrata</taxon>
        <taxon>Euteleostomi</taxon>
        <taxon>Actinopterygii</taxon>
        <taxon>Neopterygii</taxon>
        <taxon>Teleostei</taxon>
        <taxon>Neoteleostei</taxon>
        <taxon>Acanthomorphata</taxon>
        <taxon>Ovalentaria</taxon>
        <taxon>Blenniimorphae</taxon>
        <taxon>Blenniiformes</taxon>
        <taxon>Gobiesocoidei</taxon>
        <taxon>Gobiesocidae</taxon>
        <taxon>Gobiesocinae</taxon>
        <taxon>Gouania</taxon>
    </lineage>
</organism>
<dbReference type="InterPro" id="IPR036048">
    <property type="entry name" value="Interleukin_8-like_sf"/>
</dbReference>
<sequence length="102" mass="11119">MFSLPTVALLVFIAIHDGACAGDQVGDRCRCINMERKPIGRYIAMVELQPANSQCAEVQIIATIKRSGMQICLDPYAPWVQKVLEKAKLSSSIEKGDPSLLG</sequence>
<evidence type="ECO:0000256" key="4">
    <source>
        <dbReference type="ARBA" id="ARBA00022525"/>
    </source>
</evidence>
<dbReference type="Ensembl" id="ENSGWIT00000060314.1">
    <property type="protein sequence ID" value="ENSGWIP00000056038.1"/>
    <property type="gene ID" value="ENSGWIG00000026606.1"/>
</dbReference>
<proteinExistence type="inferred from homology"/>
<keyword evidence="5" id="KW-0732">Signal</keyword>
<dbReference type="CDD" id="cd00273">
    <property type="entry name" value="Chemokine_CXC"/>
    <property type="match status" value="1"/>
</dbReference>
<evidence type="ECO:0000256" key="3">
    <source>
        <dbReference type="ARBA" id="ARBA00022514"/>
    </source>
</evidence>
<dbReference type="SUPFAM" id="SSF54117">
    <property type="entry name" value="Interleukin 8-like chemokines"/>
    <property type="match status" value="1"/>
</dbReference>
<dbReference type="PRINTS" id="PR00436">
    <property type="entry name" value="INTERLEUKIN8"/>
</dbReference>
<reference evidence="7" key="2">
    <citation type="submission" date="2025-08" db="UniProtKB">
        <authorList>
            <consortium name="Ensembl"/>
        </authorList>
    </citation>
    <scope>IDENTIFICATION</scope>
</reference>
<evidence type="ECO:0000259" key="6">
    <source>
        <dbReference type="SMART" id="SM00199"/>
    </source>
</evidence>
<dbReference type="Proteomes" id="UP000694680">
    <property type="component" value="Chromosome 1"/>
</dbReference>
<dbReference type="PANTHER" id="PTHR12015">
    <property type="entry name" value="SMALL INDUCIBLE CYTOKINE A"/>
    <property type="match status" value="1"/>
</dbReference>
<dbReference type="InterPro" id="IPR001811">
    <property type="entry name" value="Chemokine_IL8-like_dom"/>
</dbReference>
<evidence type="ECO:0000256" key="2">
    <source>
        <dbReference type="ARBA" id="ARBA00010665"/>
    </source>
</evidence>
<reference evidence="7" key="1">
    <citation type="submission" date="2020-06" db="EMBL/GenBank/DDBJ databases">
        <authorList>
            <consortium name="Wellcome Sanger Institute Data Sharing"/>
        </authorList>
    </citation>
    <scope>NUCLEOTIDE SEQUENCE [LARGE SCALE GENOMIC DNA]</scope>
</reference>
<gene>
    <name evidence="7" type="primary">LOC114464690</name>
</gene>
<dbReference type="Gene3D" id="2.40.50.40">
    <property type="match status" value="1"/>
</dbReference>
<dbReference type="Pfam" id="PF00048">
    <property type="entry name" value="IL8"/>
    <property type="match status" value="1"/>
</dbReference>
<dbReference type="InterPro" id="IPR033899">
    <property type="entry name" value="CXC_Chemokine_domain"/>
</dbReference>
<keyword evidence="8" id="KW-1185">Reference proteome</keyword>
<dbReference type="GO" id="GO:0008009">
    <property type="term" value="F:chemokine activity"/>
    <property type="evidence" value="ECO:0007669"/>
    <property type="project" value="InterPro"/>
</dbReference>